<dbReference type="SUPFAM" id="SSF56796">
    <property type="entry name" value="Dehydroquinate synthase-like"/>
    <property type="match status" value="1"/>
</dbReference>
<dbReference type="PANTHER" id="PTHR43616">
    <property type="entry name" value="GLYCEROL DEHYDROGENASE"/>
    <property type="match status" value="1"/>
</dbReference>
<dbReference type="Gene3D" id="3.40.50.1970">
    <property type="match status" value="1"/>
</dbReference>
<keyword evidence="5" id="KW-0520">NAD</keyword>
<evidence type="ECO:0000256" key="9">
    <source>
        <dbReference type="ARBA" id="ARBA00049006"/>
    </source>
</evidence>
<proteinExistence type="inferred from homology"/>
<dbReference type="FunFam" id="3.40.50.1970:FF:000005">
    <property type="entry name" value="Glycerol dehydrogenase"/>
    <property type="match status" value="1"/>
</dbReference>
<dbReference type="Pfam" id="PF00465">
    <property type="entry name" value="Fe-ADH"/>
    <property type="match status" value="1"/>
</dbReference>
<evidence type="ECO:0000256" key="1">
    <source>
        <dbReference type="ARBA" id="ARBA00007358"/>
    </source>
</evidence>
<evidence type="ECO:0000256" key="6">
    <source>
        <dbReference type="ARBA" id="ARBA00037918"/>
    </source>
</evidence>
<reference evidence="11 12" key="1">
    <citation type="submission" date="2017-11" db="EMBL/GenBank/DDBJ databases">
        <authorList>
            <person name="Han C.G."/>
        </authorList>
    </citation>
    <scope>NUCLEOTIDE SEQUENCE [LARGE SCALE GENOMIC DNA]</scope>
    <source>
        <strain evidence="11 12">A5</strain>
    </source>
</reference>
<comment type="pathway">
    <text evidence="6">Polyol metabolism; glycerol fermentation; glycerone phosphate from glycerol (oxidative route): step 1/2.</text>
</comment>
<evidence type="ECO:0000259" key="10">
    <source>
        <dbReference type="Pfam" id="PF00465"/>
    </source>
</evidence>
<evidence type="ECO:0000313" key="12">
    <source>
        <dbReference type="Proteomes" id="UP000234473"/>
    </source>
</evidence>
<dbReference type="PANTHER" id="PTHR43616:SF5">
    <property type="entry name" value="GLYCEROL DEHYDROGENASE 1"/>
    <property type="match status" value="1"/>
</dbReference>
<dbReference type="EMBL" id="PICB01001811">
    <property type="protein sequence ID" value="PLP40596.1"/>
    <property type="molecule type" value="Genomic_DNA"/>
</dbReference>
<accession>A0A2N5A8X3</accession>
<evidence type="ECO:0000256" key="5">
    <source>
        <dbReference type="ARBA" id="ARBA00023027"/>
    </source>
</evidence>
<dbReference type="AlphaFoldDB" id="A0A2N5A8X3"/>
<reference evidence="11 12" key="2">
    <citation type="submission" date="2018-01" db="EMBL/GenBank/DDBJ databases">
        <title>Genomic study of Klebsiella pneumoniae.</title>
        <authorList>
            <person name="Yang Y."/>
            <person name="Bicalho R."/>
        </authorList>
    </citation>
    <scope>NUCLEOTIDE SEQUENCE [LARGE SCALE GENOMIC DNA]</scope>
    <source>
        <strain evidence="11 12">A5</strain>
    </source>
</reference>
<dbReference type="GO" id="GO:0008888">
    <property type="term" value="F:glycerol dehydrogenase (NAD+) activity"/>
    <property type="evidence" value="ECO:0007669"/>
    <property type="project" value="UniProtKB-EC"/>
</dbReference>
<evidence type="ECO:0000256" key="8">
    <source>
        <dbReference type="ARBA" id="ARBA00040132"/>
    </source>
</evidence>
<comment type="catalytic activity">
    <reaction evidence="9">
        <text>glycerol + NAD(+) = dihydroxyacetone + NADH + H(+)</text>
        <dbReference type="Rhea" id="RHEA:13769"/>
        <dbReference type="ChEBI" id="CHEBI:15378"/>
        <dbReference type="ChEBI" id="CHEBI:16016"/>
        <dbReference type="ChEBI" id="CHEBI:17754"/>
        <dbReference type="ChEBI" id="CHEBI:57540"/>
        <dbReference type="ChEBI" id="CHEBI:57945"/>
        <dbReference type="EC" id="1.1.1.6"/>
    </reaction>
</comment>
<evidence type="ECO:0000313" key="11">
    <source>
        <dbReference type="EMBL" id="PLP40596.1"/>
    </source>
</evidence>
<comment type="caution">
    <text evidence="11">The sequence shown here is derived from an EMBL/GenBank/DDBJ whole genome shotgun (WGS) entry which is preliminary data.</text>
</comment>
<dbReference type="GO" id="GO:0015980">
    <property type="term" value="P:energy derivation by oxidation of organic compounds"/>
    <property type="evidence" value="ECO:0007669"/>
    <property type="project" value="UniProtKB-ARBA"/>
</dbReference>
<protein>
    <recommendedName>
        <fullName evidence="8">Glycerol dehydrogenase</fullName>
        <ecNumber evidence="7">1.1.1.6</ecNumber>
    </recommendedName>
</protein>
<evidence type="ECO:0000256" key="3">
    <source>
        <dbReference type="ARBA" id="ARBA00022798"/>
    </source>
</evidence>
<keyword evidence="4 11" id="KW-0560">Oxidoreductase</keyword>
<sequence length="153" mass="16642">MLKVIQSPAKYLQGPDAAVLFGQYAKNLAESFFVIADDFVMKLAGEKVVNGLQSHDIRCHAERFNGECSHAEINRLMAILQKQGCRGVVGIGGGKTLDTAKAIGYYQKLPVVVIPTIASTDAPTSALSVIYTEAGEFEEYLIYPKNPDMVVMD</sequence>
<name>A0A2N5A8X3_KLEVA</name>
<evidence type="ECO:0000256" key="4">
    <source>
        <dbReference type="ARBA" id="ARBA00023002"/>
    </source>
</evidence>
<dbReference type="InterPro" id="IPR016205">
    <property type="entry name" value="Glycerol_DH"/>
</dbReference>
<gene>
    <name evidence="11" type="primary">gldA</name>
    <name evidence="11" type="ORF">CWM98_26740</name>
</gene>
<comment type="similarity">
    <text evidence="1">Belongs to the iron-containing alcohol dehydrogenase family.</text>
</comment>
<dbReference type="GO" id="GO:0005829">
    <property type="term" value="C:cytosol"/>
    <property type="evidence" value="ECO:0007669"/>
    <property type="project" value="TreeGrafter"/>
</dbReference>
<evidence type="ECO:0000256" key="7">
    <source>
        <dbReference type="ARBA" id="ARBA00039147"/>
    </source>
</evidence>
<feature type="domain" description="Alcohol dehydrogenase iron-type/glycerol dehydrogenase GldA" evidence="10">
    <location>
        <begin position="8"/>
        <end position="153"/>
    </location>
</feature>
<keyword evidence="3" id="KW-0319">Glycerol metabolism</keyword>
<dbReference type="GO" id="GO:0046872">
    <property type="term" value="F:metal ion binding"/>
    <property type="evidence" value="ECO:0007669"/>
    <property type="project" value="UniProtKB-KW"/>
</dbReference>
<dbReference type="GO" id="GO:0019563">
    <property type="term" value="P:glycerol catabolic process"/>
    <property type="evidence" value="ECO:0007669"/>
    <property type="project" value="UniProtKB-ARBA"/>
</dbReference>
<feature type="non-terminal residue" evidence="11">
    <location>
        <position position="153"/>
    </location>
</feature>
<organism evidence="11 12">
    <name type="scientific">Klebsiella variicola</name>
    <dbReference type="NCBI Taxonomy" id="244366"/>
    <lineage>
        <taxon>Bacteria</taxon>
        <taxon>Pseudomonadati</taxon>
        <taxon>Pseudomonadota</taxon>
        <taxon>Gammaproteobacteria</taxon>
        <taxon>Enterobacterales</taxon>
        <taxon>Enterobacteriaceae</taxon>
        <taxon>Klebsiella/Raoultella group</taxon>
        <taxon>Klebsiella</taxon>
        <taxon>Klebsiella pneumoniae complex</taxon>
    </lineage>
</organism>
<evidence type="ECO:0000256" key="2">
    <source>
        <dbReference type="ARBA" id="ARBA00022723"/>
    </source>
</evidence>
<keyword evidence="2" id="KW-0479">Metal-binding</keyword>
<dbReference type="EC" id="1.1.1.6" evidence="7"/>
<dbReference type="Proteomes" id="UP000234473">
    <property type="component" value="Unassembled WGS sequence"/>
</dbReference>
<dbReference type="InterPro" id="IPR001670">
    <property type="entry name" value="ADH_Fe/GldA"/>
</dbReference>